<protein>
    <submittedName>
        <fullName evidence="2">Uncharacterized protein</fullName>
    </submittedName>
</protein>
<name>A0AAW9SCJ0_9BACT</name>
<feature type="chain" id="PRO_5043880691" evidence="1">
    <location>
        <begin position="19"/>
        <end position="119"/>
    </location>
</feature>
<keyword evidence="1" id="KW-0732">Signal</keyword>
<organism evidence="2 3">
    <name type="scientific">Rapidithrix thailandica</name>
    <dbReference type="NCBI Taxonomy" id="413964"/>
    <lineage>
        <taxon>Bacteria</taxon>
        <taxon>Pseudomonadati</taxon>
        <taxon>Bacteroidota</taxon>
        <taxon>Cytophagia</taxon>
        <taxon>Cytophagales</taxon>
        <taxon>Flammeovirgaceae</taxon>
        <taxon>Rapidithrix</taxon>
    </lineage>
</organism>
<sequence length="119" mass="14427">MKKLFLACFTLIALLSCAPQKNFGKKVKKKYPLTYQGIEKWAYRQHPQDTKARTQSIHQQSEAFWHIAEILQNQPEEKTEKMLKVAMYRWNWLEGDPIYENDQPVDWFMVWEEYLQKTR</sequence>
<keyword evidence="3" id="KW-1185">Reference proteome</keyword>
<feature type="signal peptide" evidence="1">
    <location>
        <begin position="1"/>
        <end position="18"/>
    </location>
</feature>
<proteinExistence type="predicted"/>
<evidence type="ECO:0000256" key="1">
    <source>
        <dbReference type="SAM" id="SignalP"/>
    </source>
</evidence>
<accession>A0AAW9SCJ0</accession>
<reference evidence="2 3" key="1">
    <citation type="submission" date="2024-04" db="EMBL/GenBank/DDBJ databases">
        <title>Novel genus in family Flammeovirgaceae.</title>
        <authorList>
            <person name="Nguyen T.H."/>
            <person name="Vuong T.Q."/>
            <person name="Le H."/>
            <person name="Kim S.-G."/>
        </authorList>
    </citation>
    <scope>NUCLEOTIDE SEQUENCE [LARGE SCALE GENOMIC DNA]</scope>
    <source>
        <strain evidence="2 3">JCM 23209</strain>
    </source>
</reference>
<gene>
    <name evidence="2" type="ORF">AAG747_19770</name>
</gene>
<comment type="caution">
    <text evidence="2">The sequence shown here is derived from an EMBL/GenBank/DDBJ whole genome shotgun (WGS) entry which is preliminary data.</text>
</comment>
<dbReference type="RefSeq" id="WP_346822947.1">
    <property type="nucleotide sequence ID" value="NZ_JBDKWZ010000012.1"/>
</dbReference>
<dbReference type="AlphaFoldDB" id="A0AAW9SCJ0"/>
<dbReference type="Proteomes" id="UP001403385">
    <property type="component" value="Unassembled WGS sequence"/>
</dbReference>
<evidence type="ECO:0000313" key="2">
    <source>
        <dbReference type="EMBL" id="MEN7550168.1"/>
    </source>
</evidence>
<dbReference type="PROSITE" id="PS51257">
    <property type="entry name" value="PROKAR_LIPOPROTEIN"/>
    <property type="match status" value="1"/>
</dbReference>
<dbReference type="EMBL" id="JBDKWZ010000012">
    <property type="protein sequence ID" value="MEN7550168.1"/>
    <property type="molecule type" value="Genomic_DNA"/>
</dbReference>
<evidence type="ECO:0000313" key="3">
    <source>
        <dbReference type="Proteomes" id="UP001403385"/>
    </source>
</evidence>